<evidence type="ECO:0000256" key="7">
    <source>
        <dbReference type="ARBA" id="ARBA00022729"/>
    </source>
</evidence>
<dbReference type="EC" id="1.8.1.8" evidence="18"/>
<feature type="disulfide bond" description="Redox-active" evidence="18">
    <location>
        <begin position="259"/>
        <end position="381"/>
    </location>
</feature>
<dbReference type="AlphaFoldDB" id="A0A290WR19"/>
<name>A0A290WR19_9BURK</name>
<protein>
    <recommendedName>
        <fullName evidence="18">Thiol:disulfide interchange protein DsbD</fullName>
        <ecNumber evidence="18">1.8.1.8</ecNumber>
    </recommendedName>
    <alternativeName>
        <fullName evidence="18">Protein-disulfide reductase</fullName>
        <shortName evidence="18">Disulfide reductase</shortName>
    </alternativeName>
</protein>
<dbReference type="PANTHER" id="PTHR32234">
    <property type="entry name" value="THIOL:DISULFIDE INTERCHANGE PROTEIN DSBD"/>
    <property type="match status" value="1"/>
</dbReference>
<dbReference type="GO" id="GO:0005886">
    <property type="term" value="C:plasma membrane"/>
    <property type="evidence" value="ECO:0007669"/>
    <property type="project" value="UniProtKB-SubCell"/>
</dbReference>
<dbReference type="PANTHER" id="PTHR32234:SF0">
    <property type="entry name" value="THIOL:DISULFIDE INTERCHANGE PROTEIN DSBD"/>
    <property type="match status" value="1"/>
</dbReference>
<feature type="transmembrane region" description="Helical" evidence="18">
    <location>
        <begin position="240"/>
        <end position="272"/>
    </location>
</feature>
<dbReference type="InterPro" id="IPR013766">
    <property type="entry name" value="Thioredoxin_domain"/>
</dbReference>
<dbReference type="Proteomes" id="UP000218437">
    <property type="component" value="Chromosome"/>
</dbReference>
<keyword evidence="4 18" id="KW-1003">Cell membrane</keyword>
<evidence type="ECO:0000256" key="17">
    <source>
        <dbReference type="ARBA" id="ARBA00047804"/>
    </source>
</evidence>
<proteinExistence type="inferred from homology"/>
<keyword evidence="11 18" id="KW-0560">Oxidoreductase</keyword>
<comment type="function">
    <text evidence="18">Required to facilitate the formation of correct disulfide bonds in some periplasmic proteins and for the assembly of the periplasmic c-type cytochromes. Acts by transferring electrons from cytoplasmic thioredoxin to the periplasm. This transfer involves a cascade of disulfide bond formation and reduction steps.</text>
</comment>
<keyword evidence="10 18" id="KW-1133">Transmembrane helix</keyword>
<dbReference type="Pfam" id="PF13899">
    <property type="entry name" value="Thioredoxin_7"/>
    <property type="match status" value="1"/>
</dbReference>
<dbReference type="SUPFAM" id="SSF74863">
    <property type="entry name" value="Thiol:disulfide interchange protein DsbD, N-terminal domain (DsbD-alpha)"/>
    <property type="match status" value="1"/>
</dbReference>
<dbReference type="InterPro" id="IPR022910">
    <property type="entry name" value="Thiol_diS_interchange_DbsD"/>
</dbReference>
<evidence type="ECO:0000256" key="2">
    <source>
        <dbReference type="ARBA" id="ARBA00007241"/>
    </source>
</evidence>
<dbReference type="PROSITE" id="PS51352">
    <property type="entry name" value="THIOREDOXIN_2"/>
    <property type="match status" value="1"/>
</dbReference>
<dbReference type="Gene3D" id="3.40.30.10">
    <property type="entry name" value="Glutaredoxin"/>
    <property type="match status" value="1"/>
</dbReference>
<evidence type="ECO:0000256" key="15">
    <source>
        <dbReference type="ARBA" id="ARBA00023284"/>
    </source>
</evidence>
<comment type="subcellular location">
    <subcellularLocation>
        <location evidence="1 18">Cell inner membrane</location>
        <topology evidence="1 18">Multi-pass membrane protein</topology>
    </subcellularLocation>
</comment>
<dbReference type="GO" id="GO:0009055">
    <property type="term" value="F:electron transfer activity"/>
    <property type="evidence" value="ECO:0007669"/>
    <property type="project" value="UniProtKB-UniRule"/>
</dbReference>
<evidence type="ECO:0000256" key="10">
    <source>
        <dbReference type="ARBA" id="ARBA00022989"/>
    </source>
</evidence>
<reference evidence="20 21" key="1">
    <citation type="submission" date="2017-09" db="EMBL/GenBank/DDBJ databases">
        <title>Complete genome sequence of Janthinobacterium svalbardensis PAMC 27463.</title>
        <authorList>
            <person name="Cho Y.-J."/>
            <person name="Cho A."/>
            <person name="Kim O.-S."/>
            <person name="Lee J.-I."/>
        </authorList>
    </citation>
    <scope>NUCLEOTIDE SEQUENCE [LARGE SCALE GENOMIC DNA]</scope>
    <source>
        <strain evidence="20 21">PAMC 27463</strain>
    </source>
</reference>
<evidence type="ECO:0000256" key="6">
    <source>
        <dbReference type="ARBA" id="ARBA00022692"/>
    </source>
</evidence>
<keyword evidence="5 18" id="KW-0997">Cell inner membrane</keyword>
<evidence type="ECO:0000256" key="12">
    <source>
        <dbReference type="ARBA" id="ARBA00023027"/>
    </source>
</evidence>
<feature type="transmembrane region" description="Helical" evidence="18">
    <location>
        <begin position="405"/>
        <end position="428"/>
    </location>
</feature>
<dbReference type="EMBL" id="CP023422">
    <property type="protein sequence ID" value="ATD59337.1"/>
    <property type="molecule type" value="Genomic_DNA"/>
</dbReference>
<feature type="disulfide bond" description="Redox-active" evidence="18">
    <location>
        <begin position="563"/>
        <end position="566"/>
    </location>
</feature>
<dbReference type="InterPro" id="IPR035671">
    <property type="entry name" value="DsbD_gamma"/>
</dbReference>
<dbReference type="Pfam" id="PF11412">
    <property type="entry name" value="DsbD_N"/>
    <property type="match status" value="1"/>
</dbReference>
<keyword evidence="14 18" id="KW-1015">Disulfide bond</keyword>
<dbReference type="CDD" id="cd02953">
    <property type="entry name" value="DsbDgamma"/>
    <property type="match status" value="1"/>
</dbReference>
<dbReference type="Pfam" id="PF02683">
    <property type="entry name" value="DsbD_TM"/>
    <property type="match status" value="1"/>
</dbReference>
<evidence type="ECO:0000256" key="1">
    <source>
        <dbReference type="ARBA" id="ARBA00004429"/>
    </source>
</evidence>
<keyword evidence="6 18" id="KW-0812">Transmembrane</keyword>
<dbReference type="HAMAP" id="MF_00399">
    <property type="entry name" value="DbsD"/>
    <property type="match status" value="1"/>
</dbReference>
<feature type="disulfide bond" description="Redox-active" evidence="18">
    <location>
        <begin position="137"/>
        <end position="143"/>
    </location>
</feature>
<evidence type="ECO:0000259" key="19">
    <source>
        <dbReference type="PROSITE" id="PS51352"/>
    </source>
</evidence>
<gene>
    <name evidence="18" type="primary">dsbD</name>
    <name evidence="20" type="ORF">CNX70_03380</name>
</gene>
<keyword evidence="7" id="KW-0732">Signal</keyword>
<organism evidence="20 21">
    <name type="scientific">Janthinobacterium svalbardensis</name>
    <dbReference type="NCBI Taxonomy" id="368607"/>
    <lineage>
        <taxon>Bacteria</taxon>
        <taxon>Pseudomonadati</taxon>
        <taxon>Pseudomonadota</taxon>
        <taxon>Betaproteobacteria</taxon>
        <taxon>Burkholderiales</taxon>
        <taxon>Oxalobacteraceae</taxon>
        <taxon>Janthinobacterium</taxon>
    </lineage>
</organism>
<evidence type="ECO:0000256" key="8">
    <source>
        <dbReference type="ARBA" id="ARBA00022748"/>
    </source>
</evidence>
<keyword evidence="9 18" id="KW-0249">Electron transport</keyword>
<keyword evidence="15 18" id="KW-0676">Redox-active center</keyword>
<dbReference type="RefSeq" id="WP_096233431.1">
    <property type="nucleotide sequence ID" value="NZ_CP023422.1"/>
</dbReference>
<keyword evidence="21" id="KW-1185">Reference proteome</keyword>
<evidence type="ECO:0000256" key="13">
    <source>
        <dbReference type="ARBA" id="ARBA00023136"/>
    </source>
</evidence>
<evidence type="ECO:0000256" key="14">
    <source>
        <dbReference type="ARBA" id="ARBA00023157"/>
    </source>
</evidence>
<dbReference type="GO" id="GO:0047134">
    <property type="term" value="F:protein-disulfide reductase [NAD(P)H] activity"/>
    <property type="evidence" value="ECO:0007669"/>
    <property type="project" value="UniProtKB-UniRule"/>
</dbReference>
<comment type="similarity">
    <text evidence="2 18">Belongs to the thioredoxin family. DsbD subfamily.</text>
</comment>
<sequence>MSRLLSSATARAAPRHPLLTWFAACCFLLIAVFGTGHARADDEFLDPELAFKFSARMQDPSTIAVTYVIADGYYMYHERFKFEAVGAKLGTPVYPAGKVKFDETFQKNVETFRKTLTITIPVQAVGAFTLKATGQGCSDKGLCYAPQDATAQLVGGGGGQSMAPGGVASKFALPAAPAVDTAAVNGPQAQASPGVSVLSIPQADITSTPEPVAAAPVAASSAPAQSEMGKIEAALKGGKLLVIVPLFMLLGLGLAFTPCVLPMVPILSSIIIGDGAKVSRSRGLLLSLTYALGMAIVYTALGVAAGLAGEGLAAQLQNPWVLGFFALLMAGLALSMFGFYELQVPAFLQGKLTSVSNQQSSGRLAGVFVMGAISALIVGPCVAAPLAGALLYISQTRDVVIGGSALFAMAVGMSVPLLLVGVSAGTLLPRAGAWMDAVKRFFGVLQLGVAWWLVSPVLPGAVQMLGWTVLFVGYGMYLLVGKSGAKHAWVAKAFGLVFAVLGAMQLVGVASGGRDPLAPLAHLGGGQVHAQPFTRVKTVAQLDAALAQLGGKPALLDFYADWCVSCIEMEKLTFVDPAVREKMGQAVLLQVDVTANDADDKAMLKRFQLFGPPGIIMFNPQGQEIAQSRVIGFQNAATFLTSLRKLEE</sequence>
<evidence type="ECO:0000256" key="18">
    <source>
        <dbReference type="HAMAP-Rule" id="MF_00399"/>
    </source>
</evidence>
<evidence type="ECO:0000313" key="20">
    <source>
        <dbReference type="EMBL" id="ATD59337.1"/>
    </source>
</evidence>
<dbReference type="InterPro" id="IPR036249">
    <property type="entry name" value="Thioredoxin-like_sf"/>
</dbReference>
<feature type="domain" description="Thioredoxin" evidence="19">
    <location>
        <begin position="509"/>
        <end position="648"/>
    </location>
</feature>
<feature type="transmembrane region" description="Helical" evidence="18">
    <location>
        <begin position="440"/>
        <end position="458"/>
    </location>
</feature>
<evidence type="ECO:0000256" key="16">
    <source>
        <dbReference type="ARBA" id="ARBA00047388"/>
    </source>
</evidence>
<keyword evidence="8 18" id="KW-0201">Cytochrome c-type biogenesis</keyword>
<comment type="catalytic activity">
    <reaction evidence="16 18">
        <text>[protein]-dithiol + NAD(+) = [protein]-disulfide + NADH + H(+)</text>
        <dbReference type="Rhea" id="RHEA:18749"/>
        <dbReference type="Rhea" id="RHEA-COMP:10593"/>
        <dbReference type="Rhea" id="RHEA-COMP:10594"/>
        <dbReference type="ChEBI" id="CHEBI:15378"/>
        <dbReference type="ChEBI" id="CHEBI:29950"/>
        <dbReference type="ChEBI" id="CHEBI:50058"/>
        <dbReference type="ChEBI" id="CHEBI:57540"/>
        <dbReference type="ChEBI" id="CHEBI:57945"/>
        <dbReference type="EC" id="1.8.1.8"/>
    </reaction>
</comment>
<feature type="transmembrane region" description="Helical" evidence="18">
    <location>
        <begin position="464"/>
        <end position="481"/>
    </location>
</feature>
<feature type="transmembrane region" description="Helical" evidence="18">
    <location>
        <begin position="363"/>
        <end position="393"/>
    </location>
</feature>
<dbReference type="KEGG" id="jsv:CNX70_03380"/>
<dbReference type="InterPro" id="IPR036929">
    <property type="entry name" value="DsbDN_sf"/>
</dbReference>
<dbReference type="InterPro" id="IPR028250">
    <property type="entry name" value="DsbDN"/>
</dbReference>
<evidence type="ECO:0000256" key="5">
    <source>
        <dbReference type="ARBA" id="ARBA00022519"/>
    </source>
</evidence>
<dbReference type="InterPro" id="IPR003834">
    <property type="entry name" value="Cyt_c_assmbl_TM_dom"/>
</dbReference>
<evidence type="ECO:0000256" key="4">
    <source>
        <dbReference type="ARBA" id="ARBA00022475"/>
    </source>
</evidence>
<comment type="catalytic activity">
    <reaction evidence="17 18">
        <text>[protein]-dithiol + NADP(+) = [protein]-disulfide + NADPH + H(+)</text>
        <dbReference type="Rhea" id="RHEA:18753"/>
        <dbReference type="Rhea" id="RHEA-COMP:10593"/>
        <dbReference type="Rhea" id="RHEA-COMP:10594"/>
        <dbReference type="ChEBI" id="CHEBI:15378"/>
        <dbReference type="ChEBI" id="CHEBI:29950"/>
        <dbReference type="ChEBI" id="CHEBI:50058"/>
        <dbReference type="ChEBI" id="CHEBI:57783"/>
        <dbReference type="ChEBI" id="CHEBI:58349"/>
        <dbReference type="EC" id="1.8.1.8"/>
    </reaction>
</comment>
<evidence type="ECO:0000256" key="9">
    <source>
        <dbReference type="ARBA" id="ARBA00022982"/>
    </source>
</evidence>
<dbReference type="NCBIfam" id="NF001419">
    <property type="entry name" value="PRK00293.1"/>
    <property type="match status" value="1"/>
</dbReference>
<keyword evidence="3 18" id="KW-0813">Transport</keyword>
<feature type="transmembrane region" description="Helical" evidence="18">
    <location>
        <begin position="284"/>
        <end position="308"/>
    </location>
</feature>
<feature type="transmembrane region" description="Helical" evidence="18">
    <location>
        <begin position="493"/>
        <end position="513"/>
    </location>
</feature>
<evidence type="ECO:0000313" key="21">
    <source>
        <dbReference type="Proteomes" id="UP000218437"/>
    </source>
</evidence>
<accession>A0A290WR19</accession>
<dbReference type="SUPFAM" id="SSF52833">
    <property type="entry name" value="Thioredoxin-like"/>
    <property type="match status" value="1"/>
</dbReference>
<dbReference type="GO" id="GO:0017004">
    <property type="term" value="P:cytochrome complex assembly"/>
    <property type="evidence" value="ECO:0007669"/>
    <property type="project" value="UniProtKB-UniRule"/>
</dbReference>
<dbReference type="GO" id="GO:0045454">
    <property type="term" value="P:cell redox homeostasis"/>
    <property type="evidence" value="ECO:0007669"/>
    <property type="project" value="TreeGrafter"/>
</dbReference>
<keyword evidence="13 18" id="KW-0472">Membrane</keyword>
<evidence type="ECO:0000256" key="11">
    <source>
        <dbReference type="ARBA" id="ARBA00023002"/>
    </source>
</evidence>
<dbReference type="Gene3D" id="2.60.40.1250">
    <property type="entry name" value="Thiol:disulfide interchange protein DsbD, N-terminal domain"/>
    <property type="match status" value="1"/>
</dbReference>
<evidence type="ECO:0000256" key="3">
    <source>
        <dbReference type="ARBA" id="ARBA00022448"/>
    </source>
</evidence>
<keyword evidence="12 18" id="KW-0520">NAD</keyword>
<feature type="transmembrane region" description="Helical" evidence="18">
    <location>
        <begin position="320"/>
        <end position="342"/>
    </location>
</feature>